<gene>
    <name evidence="3" type="ORF">MYP_390</name>
</gene>
<reference evidence="3 4" key="1">
    <citation type="submission" date="2014-09" db="EMBL/GenBank/DDBJ databases">
        <title>Sporocytophaga myxococcoides PG-01 genome sequencing.</title>
        <authorList>
            <person name="Liu L."/>
            <person name="Gao P.J."/>
            <person name="Chen G.J."/>
            <person name="Wang L.S."/>
        </authorList>
    </citation>
    <scope>NUCLEOTIDE SEQUENCE [LARGE SCALE GENOMIC DNA]</scope>
    <source>
        <strain evidence="3 4">PG-01</strain>
    </source>
</reference>
<proteinExistence type="predicted"/>
<feature type="chain" id="PRO_5001944519" evidence="2">
    <location>
        <begin position="18"/>
        <end position="382"/>
    </location>
</feature>
<dbReference type="Proteomes" id="UP000030185">
    <property type="component" value="Unassembled WGS sequence"/>
</dbReference>
<evidence type="ECO:0000313" key="4">
    <source>
        <dbReference type="Proteomes" id="UP000030185"/>
    </source>
</evidence>
<evidence type="ECO:0000313" key="3">
    <source>
        <dbReference type="EMBL" id="GAL83164.1"/>
    </source>
</evidence>
<dbReference type="AlphaFoldDB" id="A0A098L9T0"/>
<name>A0A098L9T0_9BACT</name>
<dbReference type="Gene3D" id="2.60.40.760">
    <property type="entry name" value="Expansin, cellulose-binding-like domain"/>
    <property type="match status" value="1"/>
</dbReference>
<dbReference type="SUPFAM" id="SSF50685">
    <property type="entry name" value="Barwin-like endoglucanases"/>
    <property type="match status" value="1"/>
</dbReference>
<evidence type="ECO:0000256" key="2">
    <source>
        <dbReference type="SAM" id="SignalP"/>
    </source>
</evidence>
<accession>A0A098L9T0</accession>
<dbReference type="InterPro" id="IPR051477">
    <property type="entry name" value="Expansin_CellWall"/>
</dbReference>
<dbReference type="eggNOG" id="ENOG502ZB5T">
    <property type="taxonomic scope" value="Bacteria"/>
</dbReference>
<dbReference type="EMBL" id="BBLT01000001">
    <property type="protein sequence ID" value="GAL83164.1"/>
    <property type="molecule type" value="Genomic_DNA"/>
</dbReference>
<organism evidence="3 4">
    <name type="scientific">Sporocytophaga myxococcoides</name>
    <dbReference type="NCBI Taxonomy" id="153721"/>
    <lineage>
        <taxon>Bacteria</taxon>
        <taxon>Pseudomonadati</taxon>
        <taxon>Bacteroidota</taxon>
        <taxon>Cytophagia</taxon>
        <taxon>Cytophagales</taxon>
        <taxon>Cytophagaceae</taxon>
        <taxon>Sporocytophaga</taxon>
    </lineage>
</organism>
<evidence type="ECO:0000256" key="1">
    <source>
        <dbReference type="ARBA" id="ARBA00022729"/>
    </source>
</evidence>
<dbReference type="OrthoDB" id="3494484at2"/>
<comment type="caution">
    <text evidence="3">The sequence shown here is derived from an EMBL/GenBank/DDBJ whole genome shotgun (WGS) entry which is preliminary data.</text>
</comment>
<dbReference type="PANTHER" id="PTHR31836:SF21">
    <property type="entry name" value="EXPANSIN-LIKE PROTEIN 7"/>
    <property type="match status" value="1"/>
</dbReference>
<dbReference type="RefSeq" id="WP_052429889.1">
    <property type="nucleotide sequence ID" value="NZ_BBLT01000001.1"/>
</dbReference>
<dbReference type="InterPro" id="IPR036908">
    <property type="entry name" value="RlpA-like_sf"/>
</dbReference>
<dbReference type="InterPro" id="IPR036749">
    <property type="entry name" value="Expansin_CBD_sf"/>
</dbReference>
<keyword evidence="1 2" id="KW-0732">Signal</keyword>
<feature type="signal peptide" evidence="2">
    <location>
        <begin position="1"/>
        <end position="17"/>
    </location>
</feature>
<keyword evidence="4" id="KW-1185">Reference proteome</keyword>
<protein>
    <submittedName>
        <fullName evidence="3">Cellulose-binding family II protein</fullName>
    </submittedName>
</protein>
<sequence>MKKIFLFFLLLSQLTYAQEKYSGVSTHFEALGTPYGGCGVPPDLVETEYFVALNVYHSPGVGTSWPRPLTGADTLFKGEFNNGRNCGRWVRVSIMEDCIGGTNDGALGQQFCRGANAKWTHDKYSYAYLNMIVTDACGDNNGWCRDSKYHLDLHTSSLNKFEKDGRAVNDMNPGHFNNRKIEWEYIKSPGYTGDIDIYFMQNSQQYWASILINHLENGIHGVEQKVGQQWVKLKTNSDMGQAFIVDPSEQPYRIRVYDAEDKLINNGREYIFSLPASCGGKCPVPASKATYQVYDPVITSLNEEIKDKFFYVGGVNDNHVIMWDLNETVNSVHLVDLLGRTVKEFKVNSVKGSLDPGSLSGGYYRVVFYGNNSILGCKTLIK</sequence>
<dbReference type="PANTHER" id="PTHR31836">
    <property type="match status" value="1"/>
</dbReference>